<gene>
    <name evidence="7" type="ORF">DP923_07775</name>
</gene>
<dbReference type="AlphaFoldDB" id="A0A364RFJ1"/>
<keyword evidence="2" id="KW-0479">Metal-binding</keyword>
<reference evidence="7 8" key="1">
    <citation type="submission" date="2018-06" db="EMBL/GenBank/DDBJ databases">
        <authorList>
            <person name="Liu Z.-W."/>
        </authorList>
    </citation>
    <scope>NUCLEOTIDE SEQUENCE [LARGE SCALE GENOMIC DNA]</scope>
    <source>
        <strain evidence="7 8">2b14</strain>
    </source>
</reference>
<accession>A0A364RFJ1</accession>
<sequence length="330" mass="37805">MKKLSLVVVALFACSALSYGWGFFGHKVVHQLAIYGLPKQMQGFFYKNQDYMVQKSVRPDERRNSDPKEAPRHFIDIDVFGEDAVHTMPQDWEAAAAKYTADTLEKYGIVPWHVVKMKARLTNAFKQQNPDSILFYAADLGHYIADAHVPLHTTVNYDGQLTNQKGLHSLWESKVPEMQAQGYKLQNKKAVYLIDTELAIWDVVRASHKLFPGVLAMELEASKGFTPETKFVTVERNGRTRQYYSDDFAKKYAELLGPTVAQRMEASAQMVSNFWFTCWVDGGKPDLNKLMDGKLPKAEKKALKRELKSFRKNKLFEEKRVIAAQKQEKE</sequence>
<evidence type="ECO:0000256" key="1">
    <source>
        <dbReference type="ARBA" id="ARBA00022722"/>
    </source>
</evidence>
<keyword evidence="8" id="KW-1185">Reference proteome</keyword>
<keyword evidence="6" id="KW-0325">Glycoprotein</keyword>
<evidence type="ECO:0008006" key="9">
    <source>
        <dbReference type="Google" id="ProtNLM"/>
    </source>
</evidence>
<dbReference type="SUPFAM" id="SSF48537">
    <property type="entry name" value="Phospholipase C/P1 nuclease"/>
    <property type="match status" value="1"/>
</dbReference>
<keyword evidence="1" id="KW-0540">Nuclease</keyword>
<dbReference type="GO" id="GO:0006308">
    <property type="term" value="P:DNA catabolic process"/>
    <property type="evidence" value="ECO:0007669"/>
    <property type="project" value="InterPro"/>
</dbReference>
<comment type="caution">
    <text evidence="7">The sequence shown here is derived from an EMBL/GenBank/DDBJ whole genome shotgun (WGS) entry which is preliminary data.</text>
</comment>
<evidence type="ECO:0000256" key="4">
    <source>
        <dbReference type="ARBA" id="ARBA00022801"/>
    </source>
</evidence>
<evidence type="ECO:0000313" key="8">
    <source>
        <dbReference type="Proteomes" id="UP000251692"/>
    </source>
</evidence>
<dbReference type="EMBL" id="QMDV01000002">
    <property type="protein sequence ID" value="RAU83118.1"/>
    <property type="molecule type" value="Genomic_DNA"/>
</dbReference>
<dbReference type="Pfam" id="PF02265">
    <property type="entry name" value="S1-P1_nuclease"/>
    <property type="match status" value="1"/>
</dbReference>
<dbReference type="InterPro" id="IPR003154">
    <property type="entry name" value="S1/P1nuclease"/>
</dbReference>
<keyword evidence="4" id="KW-0378">Hydrolase</keyword>
<reference evidence="7 8" key="2">
    <citation type="submission" date="2018-07" db="EMBL/GenBank/DDBJ databases">
        <title>Pontibacter sp. 2b14 genomic sequence and assembly.</title>
        <authorList>
            <person name="Du Z.-J."/>
        </authorList>
    </citation>
    <scope>NUCLEOTIDE SEQUENCE [LARGE SCALE GENOMIC DNA]</scope>
    <source>
        <strain evidence="7 8">2b14</strain>
    </source>
</reference>
<dbReference type="GO" id="GO:0003676">
    <property type="term" value="F:nucleic acid binding"/>
    <property type="evidence" value="ECO:0007669"/>
    <property type="project" value="InterPro"/>
</dbReference>
<organism evidence="7 8">
    <name type="scientific">Pontibacter arcticus</name>
    <dbReference type="NCBI Taxonomy" id="2080288"/>
    <lineage>
        <taxon>Bacteria</taxon>
        <taxon>Pseudomonadati</taxon>
        <taxon>Bacteroidota</taxon>
        <taxon>Cytophagia</taxon>
        <taxon>Cytophagales</taxon>
        <taxon>Hymenobacteraceae</taxon>
        <taxon>Pontibacter</taxon>
    </lineage>
</organism>
<keyword evidence="5" id="KW-1015">Disulfide bond</keyword>
<proteinExistence type="predicted"/>
<dbReference type="RefSeq" id="WP_112305268.1">
    <property type="nucleotide sequence ID" value="NZ_QMDV01000002.1"/>
</dbReference>
<dbReference type="GO" id="GO:0004519">
    <property type="term" value="F:endonuclease activity"/>
    <property type="evidence" value="ECO:0007669"/>
    <property type="project" value="UniProtKB-KW"/>
</dbReference>
<dbReference type="GO" id="GO:0046872">
    <property type="term" value="F:metal ion binding"/>
    <property type="evidence" value="ECO:0007669"/>
    <property type="project" value="UniProtKB-KW"/>
</dbReference>
<protein>
    <recommendedName>
        <fullName evidence="9">S1/P1 Nuclease</fullName>
    </recommendedName>
</protein>
<evidence type="ECO:0000256" key="2">
    <source>
        <dbReference type="ARBA" id="ARBA00022723"/>
    </source>
</evidence>
<dbReference type="InterPro" id="IPR008947">
    <property type="entry name" value="PLipase_C/P1_nuclease_dom_sf"/>
</dbReference>
<evidence type="ECO:0000256" key="5">
    <source>
        <dbReference type="ARBA" id="ARBA00023157"/>
    </source>
</evidence>
<evidence type="ECO:0000313" key="7">
    <source>
        <dbReference type="EMBL" id="RAU83118.1"/>
    </source>
</evidence>
<evidence type="ECO:0000256" key="3">
    <source>
        <dbReference type="ARBA" id="ARBA00022759"/>
    </source>
</evidence>
<dbReference type="OrthoDB" id="267579at2"/>
<name>A0A364RFJ1_9BACT</name>
<dbReference type="Proteomes" id="UP000251692">
    <property type="component" value="Unassembled WGS sequence"/>
</dbReference>
<dbReference type="GO" id="GO:0016788">
    <property type="term" value="F:hydrolase activity, acting on ester bonds"/>
    <property type="evidence" value="ECO:0007669"/>
    <property type="project" value="InterPro"/>
</dbReference>
<dbReference type="Gene3D" id="1.10.575.10">
    <property type="entry name" value="P1 Nuclease"/>
    <property type="match status" value="1"/>
</dbReference>
<keyword evidence="3" id="KW-0255">Endonuclease</keyword>
<dbReference type="CDD" id="cd10981">
    <property type="entry name" value="ZnPC_S1P1"/>
    <property type="match status" value="1"/>
</dbReference>
<evidence type="ECO:0000256" key="6">
    <source>
        <dbReference type="ARBA" id="ARBA00023180"/>
    </source>
</evidence>